<keyword evidence="2" id="KW-0813">Transport</keyword>
<keyword evidence="3 5" id="KW-0732">Signal</keyword>
<dbReference type="PANTHER" id="PTHR30085:SF7">
    <property type="entry name" value="AMINO-ACID ABC TRANSPORTER-BINDING PROTEIN YHDW-RELATED"/>
    <property type="match status" value="1"/>
</dbReference>
<dbReference type="EMBL" id="FNYY01000013">
    <property type="protein sequence ID" value="SEJ90490.1"/>
    <property type="molecule type" value="Genomic_DNA"/>
</dbReference>
<dbReference type="SMART" id="SM00062">
    <property type="entry name" value="PBPb"/>
    <property type="match status" value="1"/>
</dbReference>
<keyword evidence="8" id="KW-1185">Reference proteome</keyword>
<reference evidence="7 8" key="1">
    <citation type="submission" date="2016-10" db="EMBL/GenBank/DDBJ databases">
        <authorList>
            <person name="Varghese N."/>
            <person name="Submissions S."/>
        </authorList>
    </citation>
    <scope>NUCLEOTIDE SEQUENCE [LARGE SCALE GENOMIC DNA]</scope>
    <source>
        <strain evidence="7 8">FF3</strain>
    </source>
</reference>
<evidence type="ECO:0000256" key="1">
    <source>
        <dbReference type="ARBA" id="ARBA00010333"/>
    </source>
</evidence>
<evidence type="ECO:0000259" key="6">
    <source>
        <dbReference type="SMART" id="SM00062"/>
    </source>
</evidence>
<comment type="similarity">
    <text evidence="1 4">Belongs to the bacterial solute-binding protein 3 family.</text>
</comment>
<dbReference type="GeneID" id="80819613"/>
<dbReference type="Gene3D" id="3.40.190.10">
    <property type="entry name" value="Periplasmic binding protein-like II"/>
    <property type="match status" value="2"/>
</dbReference>
<proteinExistence type="inferred from homology"/>
<dbReference type="Pfam" id="PF00497">
    <property type="entry name" value="SBP_bac_3"/>
    <property type="match status" value="1"/>
</dbReference>
<protein>
    <submittedName>
        <fullName evidence="7">General L-amino acid transport system substrate-binding protein</fullName>
    </submittedName>
</protein>
<dbReference type="PANTHER" id="PTHR30085">
    <property type="entry name" value="AMINO ACID ABC TRANSPORTER PERMEASE"/>
    <property type="match status" value="1"/>
</dbReference>
<evidence type="ECO:0000256" key="2">
    <source>
        <dbReference type="ARBA" id="ARBA00022448"/>
    </source>
</evidence>
<sequence length="337" mass="36237">MKFLLTAAAALGLMAGAASAQSRLETVQERGKLLCSGHNGSYLGFAEVDDQGNWEGLDIDLCRGLAASLFGKAEGHLDIVPISWAQRWPALQSGDIDVIIKLSGWSQSRDTELNLAFSNPYFVAGFHVMTNADLGVESVAGLDGGSICVSAGTTTERFLAAYVEKLGIDVEIIVFESGDEVRTAYFNGRCDGLTLLAPPLAAARATSENPEAHVILPDVIALEPEGIIVPEGDPKWLDVMNWMLSSLWFAELNGITSENVDEIKANPPSAQIGKFLGVTPGYGSRLGLSDDWAYNLITEVGNYAEIYDRNIGVPYALPRAKNNLYTNGGLFYPLMVD</sequence>
<comment type="caution">
    <text evidence="7">The sequence shown here is derived from an EMBL/GenBank/DDBJ whole genome shotgun (WGS) entry which is preliminary data.</text>
</comment>
<dbReference type="InterPro" id="IPR051455">
    <property type="entry name" value="Bact_solute-bind_prot3"/>
</dbReference>
<dbReference type="RefSeq" id="WP_048534456.1">
    <property type="nucleotide sequence ID" value="NZ_CATMKJ010000022.1"/>
</dbReference>
<dbReference type="AlphaFoldDB" id="A0A975ZPL2"/>
<organism evidence="7 8">
    <name type="scientific">Marinovum algicola</name>
    <dbReference type="NCBI Taxonomy" id="42444"/>
    <lineage>
        <taxon>Bacteria</taxon>
        <taxon>Pseudomonadati</taxon>
        <taxon>Pseudomonadota</taxon>
        <taxon>Alphaproteobacteria</taxon>
        <taxon>Rhodobacterales</taxon>
        <taxon>Roseobacteraceae</taxon>
        <taxon>Marinovum</taxon>
    </lineage>
</organism>
<feature type="domain" description="Solute-binding protein family 3/N-terminal" evidence="6">
    <location>
        <begin position="33"/>
        <end position="263"/>
    </location>
</feature>
<feature type="chain" id="PRO_5037103346" evidence="5">
    <location>
        <begin position="21"/>
        <end position="337"/>
    </location>
</feature>
<dbReference type="InterPro" id="IPR018313">
    <property type="entry name" value="SBP_3_CS"/>
</dbReference>
<evidence type="ECO:0000256" key="5">
    <source>
        <dbReference type="SAM" id="SignalP"/>
    </source>
</evidence>
<dbReference type="Proteomes" id="UP000182932">
    <property type="component" value="Unassembled WGS sequence"/>
</dbReference>
<dbReference type="SUPFAM" id="SSF53850">
    <property type="entry name" value="Periplasmic binding protein-like II"/>
    <property type="match status" value="1"/>
</dbReference>
<dbReference type="PROSITE" id="PS01039">
    <property type="entry name" value="SBP_BACTERIAL_3"/>
    <property type="match status" value="1"/>
</dbReference>
<evidence type="ECO:0000313" key="7">
    <source>
        <dbReference type="EMBL" id="SEJ90490.1"/>
    </source>
</evidence>
<feature type="signal peptide" evidence="5">
    <location>
        <begin position="1"/>
        <end position="20"/>
    </location>
</feature>
<evidence type="ECO:0000313" key="8">
    <source>
        <dbReference type="Proteomes" id="UP000182932"/>
    </source>
</evidence>
<evidence type="ECO:0000256" key="4">
    <source>
        <dbReference type="RuleBase" id="RU003744"/>
    </source>
</evidence>
<dbReference type="InterPro" id="IPR001638">
    <property type="entry name" value="Solute-binding_3/MltF_N"/>
</dbReference>
<name>A0A975ZPL2_9RHOB</name>
<dbReference type="GO" id="GO:0006865">
    <property type="term" value="P:amino acid transport"/>
    <property type="evidence" value="ECO:0007669"/>
    <property type="project" value="TreeGrafter"/>
</dbReference>
<evidence type="ECO:0000256" key="3">
    <source>
        <dbReference type="ARBA" id="ARBA00022729"/>
    </source>
</evidence>
<gene>
    <name evidence="7" type="ORF">SAMN04487940_11380</name>
</gene>
<accession>A0A975ZPL2</accession>